<sequence>MNQKKADLMLVIVTIFWGSSYLFMKTGLDTLDTFNLIALRFLIAFVITAAIFYKWLRKTDWITLFYSLCLSVVLLGVFVFIMFGMRSTSASKAGFLVSLTVVFVPLIEALIVRRKPERKVVAGSFLSLLGIYLLTGGGGLHVEAGDLYCILGALFNAVYIVFADRFTKRVNAIAFGVWQMGFAGVLALSISSFIEEPSLPQTPDAWISVLGLGLLCSAAGYMMQAIAQKFTTSIHAGMIFTLEPVFAAFFAYLLTGEQLSSRGYAGAVLVLVSIAITEIRSAFFKKLTLSFINGVRNVCLSVAEKYNRTTRTLKRLLKI</sequence>
<keyword evidence="6 7" id="KW-0472">Membrane</keyword>
<proteinExistence type="inferred from homology"/>
<dbReference type="Proteomes" id="UP000018296">
    <property type="component" value="Unassembled WGS sequence"/>
</dbReference>
<feature type="transmembrane region" description="Helical" evidence="7">
    <location>
        <begin position="264"/>
        <end position="283"/>
    </location>
</feature>
<dbReference type="PATRIC" id="fig|1395513.3.peg.2078"/>
<keyword evidence="5 7" id="KW-1133">Transmembrane helix</keyword>
<keyword evidence="4 7" id="KW-0812">Transmembrane</keyword>
<dbReference type="PANTHER" id="PTHR42920:SF5">
    <property type="entry name" value="EAMA DOMAIN-CONTAINING PROTEIN"/>
    <property type="match status" value="1"/>
</dbReference>
<keyword evidence="10" id="KW-1185">Reference proteome</keyword>
<dbReference type="STRING" id="1395513.P343_10310"/>
<dbReference type="Pfam" id="PF00892">
    <property type="entry name" value="EamA"/>
    <property type="match status" value="2"/>
</dbReference>
<gene>
    <name evidence="9" type="ORF">P343_10310</name>
</gene>
<comment type="caution">
    <text evidence="9">The sequence shown here is derived from an EMBL/GenBank/DDBJ whole genome shotgun (WGS) entry which is preliminary data.</text>
</comment>
<accession>V6J4J4</accession>
<dbReference type="InterPro" id="IPR051258">
    <property type="entry name" value="Diverse_Substrate_Transporter"/>
</dbReference>
<feature type="transmembrane region" description="Helical" evidence="7">
    <location>
        <begin position="95"/>
        <end position="113"/>
    </location>
</feature>
<dbReference type="RefSeq" id="WP_023510313.1">
    <property type="nucleotide sequence ID" value="NZ_AWTC01000009.1"/>
</dbReference>
<dbReference type="eggNOG" id="COG0697">
    <property type="taxonomic scope" value="Bacteria"/>
</dbReference>
<evidence type="ECO:0000256" key="1">
    <source>
        <dbReference type="ARBA" id="ARBA00004651"/>
    </source>
</evidence>
<feature type="transmembrane region" description="Helical" evidence="7">
    <location>
        <begin position="145"/>
        <end position="163"/>
    </location>
</feature>
<comment type="subcellular location">
    <subcellularLocation>
        <location evidence="1">Cell membrane</location>
        <topology evidence="1">Multi-pass membrane protein</topology>
    </subcellularLocation>
</comment>
<dbReference type="InterPro" id="IPR037185">
    <property type="entry name" value="EmrE-like"/>
</dbReference>
<evidence type="ECO:0000313" key="10">
    <source>
        <dbReference type="Proteomes" id="UP000018296"/>
    </source>
</evidence>
<feature type="domain" description="EamA" evidence="8">
    <location>
        <begin position="145"/>
        <end position="277"/>
    </location>
</feature>
<organism evidence="9 10">
    <name type="scientific">Sporolactobacillus laevolacticus DSM 442</name>
    <dbReference type="NCBI Taxonomy" id="1395513"/>
    <lineage>
        <taxon>Bacteria</taxon>
        <taxon>Bacillati</taxon>
        <taxon>Bacillota</taxon>
        <taxon>Bacilli</taxon>
        <taxon>Bacillales</taxon>
        <taxon>Sporolactobacillaceae</taxon>
        <taxon>Sporolactobacillus</taxon>
    </lineage>
</organism>
<evidence type="ECO:0000313" key="9">
    <source>
        <dbReference type="EMBL" id="EST11649.1"/>
    </source>
</evidence>
<dbReference type="InterPro" id="IPR000620">
    <property type="entry name" value="EamA_dom"/>
</dbReference>
<evidence type="ECO:0000256" key="3">
    <source>
        <dbReference type="ARBA" id="ARBA00022475"/>
    </source>
</evidence>
<feature type="transmembrane region" description="Helical" evidence="7">
    <location>
        <begin position="234"/>
        <end position="252"/>
    </location>
</feature>
<feature type="transmembrane region" description="Helical" evidence="7">
    <location>
        <begin position="170"/>
        <end position="193"/>
    </location>
</feature>
<evidence type="ECO:0000256" key="2">
    <source>
        <dbReference type="ARBA" id="ARBA00007362"/>
    </source>
</evidence>
<feature type="domain" description="EamA" evidence="8">
    <location>
        <begin position="5"/>
        <end position="135"/>
    </location>
</feature>
<comment type="similarity">
    <text evidence="2">Belongs to the EamA transporter family.</text>
</comment>
<feature type="transmembrane region" description="Helical" evidence="7">
    <location>
        <begin position="63"/>
        <end position="83"/>
    </location>
</feature>
<dbReference type="EMBL" id="AWTC01000009">
    <property type="protein sequence ID" value="EST11649.1"/>
    <property type="molecule type" value="Genomic_DNA"/>
</dbReference>
<dbReference type="OrthoDB" id="9804865at2"/>
<dbReference type="PANTHER" id="PTHR42920">
    <property type="entry name" value="OS03G0707200 PROTEIN-RELATED"/>
    <property type="match status" value="1"/>
</dbReference>
<feature type="transmembrane region" description="Helical" evidence="7">
    <location>
        <begin position="7"/>
        <end position="24"/>
    </location>
</feature>
<evidence type="ECO:0000256" key="5">
    <source>
        <dbReference type="ARBA" id="ARBA00022989"/>
    </source>
</evidence>
<evidence type="ECO:0000256" key="6">
    <source>
        <dbReference type="ARBA" id="ARBA00023136"/>
    </source>
</evidence>
<reference evidence="9 10" key="1">
    <citation type="journal article" date="2013" name="Genome Announc.">
        <title>Genome Sequence of Sporolactobacillus laevolacticus DSM442, an Efficient Polymer-Grade D-Lactate Producer from Agricultural Waste Cottonseed as a Nitrogen Source.</title>
        <authorList>
            <person name="Wang H."/>
            <person name="Wang L."/>
            <person name="Ju J."/>
            <person name="Yu B."/>
            <person name="Ma Y."/>
        </authorList>
    </citation>
    <scope>NUCLEOTIDE SEQUENCE [LARGE SCALE GENOMIC DNA]</scope>
    <source>
        <strain evidence="9 10">DSM 442</strain>
    </source>
</reference>
<feature type="transmembrane region" description="Helical" evidence="7">
    <location>
        <begin position="120"/>
        <end position="139"/>
    </location>
</feature>
<protein>
    <submittedName>
        <fullName evidence="9">Multidrug transporter</fullName>
    </submittedName>
</protein>
<evidence type="ECO:0000259" key="8">
    <source>
        <dbReference type="Pfam" id="PF00892"/>
    </source>
</evidence>
<keyword evidence="3" id="KW-1003">Cell membrane</keyword>
<evidence type="ECO:0000256" key="4">
    <source>
        <dbReference type="ARBA" id="ARBA00022692"/>
    </source>
</evidence>
<feature type="transmembrane region" description="Helical" evidence="7">
    <location>
        <begin position="205"/>
        <end position="222"/>
    </location>
</feature>
<dbReference type="AlphaFoldDB" id="V6J4J4"/>
<dbReference type="SUPFAM" id="SSF103481">
    <property type="entry name" value="Multidrug resistance efflux transporter EmrE"/>
    <property type="match status" value="2"/>
</dbReference>
<name>V6J4J4_9BACL</name>
<evidence type="ECO:0000256" key="7">
    <source>
        <dbReference type="SAM" id="Phobius"/>
    </source>
</evidence>
<dbReference type="GO" id="GO:0005886">
    <property type="term" value="C:plasma membrane"/>
    <property type="evidence" value="ECO:0007669"/>
    <property type="project" value="UniProtKB-SubCell"/>
</dbReference>
<feature type="transmembrane region" description="Helical" evidence="7">
    <location>
        <begin position="36"/>
        <end position="56"/>
    </location>
</feature>